<reference evidence="2 3" key="1">
    <citation type="journal article" date="2015" name="Genome Announc.">
        <title>Expanding the biotechnology potential of lactobacilli through comparative genomics of 213 strains and associated genera.</title>
        <authorList>
            <person name="Sun Z."/>
            <person name="Harris H.M."/>
            <person name="McCann A."/>
            <person name="Guo C."/>
            <person name="Argimon S."/>
            <person name="Zhang W."/>
            <person name="Yang X."/>
            <person name="Jeffery I.B."/>
            <person name="Cooney J.C."/>
            <person name="Kagawa T.F."/>
            <person name="Liu W."/>
            <person name="Song Y."/>
            <person name="Salvetti E."/>
            <person name="Wrobel A."/>
            <person name="Rasinkangas P."/>
            <person name="Parkhill J."/>
            <person name="Rea M.C."/>
            <person name="O'Sullivan O."/>
            <person name="Ritari J."/>
            <person name="Douillard F.P."/>
            <person name="Paul Ross R."/>
            <person name="Yang R."/>
            <person name="Briner A.E."/>
            <person name="Felis G.E."/>
            <person name="de Vos W.M."/>
            <person name="Barrangou R."/>
            <person name="Klaenhammer T.R."/>
            <person name="Caufield P.W."/>
            <person name="Cui Y."/>
            <person name="Zhang H."/>
            <person name="O'Toole P.W."/>
        </authorList>
    </citation>
    <scope>NUCLEOTIDE SEQUENCE [LARGE SCALE GENOMIC DNA]</scope>
    <source>
        <strain evidence="2 3">DSM 18793</strain>
    </source>
</reference>
<proteinExistence type="predicted"/>
<evidence type="ECO:0000313" key="3">
    <source>
        <dbReference type="Proteomes" id="UP000051084"/>
    </source>
</evidence>
<dbReference type="PATRIC" id="fig|1423742.4.peg.358"/>
<evidence type="ECO:0000256" key="1">
    <source>
        <dbReference type="SAM" id="Phobius"/>
    </source>
</evidence>
<feature type="transmembrane region" description="Helical" evidence="1">
    <location>
        <begin position="36"/>
        <end position="57"/>
    </location>
</feature>
<comment type="caution">
    <text evidence="2">The sequence shown here is derived from an EMBL/GenBank/DDBJ whole genome shotgun (WGS) entry which is preliminary data.</text>
</comment>
<dbReference type="Proteomes" id="UP000051084">
    <property type="component" value="Unassembled WGS sequence"/>
</dbReference>
<keyword evidence="1" id="KW-0812">Transmembrane</keyword>
<keyword evidence="3" id="KW-1185">Reference proteome</keyword>
<evidence type="ECO:0008006" key="4">
    <source>
        <dbReference type="Google" id="ProtNLM"/>
    </source>
</evidence>
<gene>
    <name evidence="2" type="ORF">FC21_GL000343</name>
</gene>
<dbReference type="RefSeq" id="WP_156402540.1">
    <property type="nucleotide sequence ID" value="NZ_AZGC01000057.1"/>
</dbReference>
<protein>
    <recommendedName>
        <fullName evidence="4">DUF4044 domain-containing protein</fullName>
    </recommendedName>
</protein>
<organism evidence="2 3">
    <name type="scientific">Limosilactobacillus equigenerosi DSM 18793 = JCM 14505</name>
    <dbReference type="NCBI Taxonomy" id="1423742"/>
    <lineage>
        <taxon>Bacteria</taxon>
        <taxon>Bacillati</taxon>
        <taxon>Bacillota</taxon>
        <taxon>Bacilli</taxon>
        <taxon>Lactobacillales</taxon>
        <taxon>Lactobacillaceae</taxon>
        <taxon>Limosilactobacillus</taxon>
    </lineage>
</organism>
<keyword evidence="1" id="KW-0472">Membrane</keyword>
<evidence type="ECO:0000313" key="2">
    <source>
        <dbReference type="EMBL" id="KRL92297.1"/>
    </source>
</evidence>
<dbReference type="EMBL" id="AZGC01000057">
    <property type="protein sequence ID" value="KRL92297.1"/>
    <property type="molecule type" value="Genomic_DNA"/>
</dbReference>
<accession>A0A0R1UFZ0</accession>
<keyword evidence="1" id="KW-1133">Transmembrane helix</keyword>
<name>A0A0R1UFZ0_9LACO</name>
<sequence>MNQQDPLSKDIERRMKKLSKEVSGNRKDKENINYQLWMMMVVAFLVCFGLIISLVSIF</sequence>
<dbReference type="STRING" id="417373.GCA_001570685_01405"/>
<dbReference type="AlphaFoldDB" id="A0A0R1UFZ0"/>